<dbReference type="Gene3D" id="1.10.3720.10">
    <property type="entry name" value="MetI-like"/>
    <property type="match status" value="1"/>
</dbReference>
<dbReference type="EMBL" id="FQXM01000007">
    <property type="protein sequence ID" value="SHH60866.1"/>
    <property type="molecule type" value="Genomic_DNA"/>
</dbReference>
<keyword evidence="4 7" id="KW-0812">Transmembrane</keyword>
<accession>A0A1M5UDH4</accession>
<evidence type="ECO:0000256" key="7">
    <source>
        <dbReference type="RuleBase" id="RU363032"/>
    </source>
</evidence>
<feature type="transmembrane region" description="Helical" evidence="7">
    <location>
        <begin position="20"/>
        <end position="43"/>
    </location>
</feature>
<dbReference type="InterPro" id="IPR000515">
    <property type="entry name" value="MetI-like"/>
</dbReference>
<comment type="similarity">
    <text evidence="7">Belongs to the binding-protein-dependent transport system permease family.</text>
</comment>
<dbReference type="STRING" id="1121316.SAMN02745207_01718"/>
<feature type="transmembrane region" description="Helical" evidence="7">
    <location>
        <begin position="100"/>
        <end position="126"/>
    </location>
</feature>
<proteinExistence type="inferred from homology"/>
<dbReference type="PROSITE" id="PS50928">
    <property type="entry name" value="ABC_TM1"/>
    <property type="match status" value="1"/>
</dbReference>
<dbReference type="CDD" id="cd06261">
    <property type="entry name" value="TM_PBP2"/>
    <property type="match status" value="1"/>
</dbReference>
<dbReference type="Pfam" id="PF00528">
    <property type="entry name" value="BPD_transp_1"/>
    <property type="match status" value="1"/>
</dbReference>
<dbReference type="PANTHER" id="PTHR30151:SF0">
    <property type="entry name" value="ABC TRANSPORTER PERMEASE PROTEIN MJ0413-RELATED"/>
    <property type="match status" value="1"/>
</dbReference>
<evidence type="ECO:0000313" key="9">
    <source>
        <dbReference type="EMBL" id="SHH60866.1"/>
    </source>
</evidence>
<gene>
    <name evidence="9" type="ORF">SAMN02745207_01718</name>
</gene>
<evidence type="ECO:0000259" key="8">
    <source>
        <dbReference type="PROSITE" id="PS50928"/>
    </source>
</evidence>
<sequence>MKDSTLNNKIINYFKGKGYLTIFFMCFFILWKGLSVFIGKEIILPSPETTLFKILELMGEKDFLIIVFSTIKRTIISFGLAFLFAIFLGFLSSKYKTIQLIMGSMVSIIRSLPTMAIIILSLIWLGGEKSPILIGFIVVFPILYSNIIEGIKEVDNKLMEMAKIYNVNRKDIILNIYLPSIKNYLFAGINAALGLAFKVMISAEVMAQPKYAMGTRLYIEKINLEMSGVFAWAIILVLISFVFDGILKKIFRSYKVQT</sequence>
<dbReference type="InterPro" id="IPR035906">
    <property type="entry name" value="MetI-like_sf"/>
</dbReference>
<evidence type="ECO:0000256" key="1">
    <source>
        <dbReference type="ARBA" id="ARBA00004651"/>
    </source>
</evidence>
<organism evidence="9 10">
    <name type="scientific">Clostridium grantii DSM 8605</name>
    <dbReference type="NCBI Taxonomy" id="1121316"/>
    <lineage>
        <taxon>Bacteria</taxon>
        <taxon>Bacillati</taxon>
        <taxon>Bacillota</taxon>
        <taxon>Clostridia</taxon>
        <taxon>Eubacteriales</taxon>
        <taxon>Clostridiaceae</taxon>
        <taxon>Clostridium</taxon>
    </lineage>
</organism>
<evidence type="ECO:0000256" key="4">
    <source>
        <dbReference type="ARBA" id="ARBA00022692"/>
    </source>
</evidence>
<keyword evidence="6 7" id="KW-0472">Membrane</keyword>
<feature type="transmembrane region" description="Helical" evidence="7">
    <location>
        <begin position="63"/>
        <end position="88"/>
    </location>
</feature>
<evidence type="ECO:0000256" key="3">
    <source>
        <dbReference type="ARBA" id="ARBA00022475"/>
    </source>
</evidence>
<dbReference type="OrthoDB" id="308958at2"/>
<dbReference type="AlphaFoldDB" id="A0A1M5UDH4"/>
<feature type="transmembrane region" description="Helical" evidence="7">
    <location>
        <begin position="132"/>
        <end position="151"/>
    </location>
</feature>
<dbReference type="Proteomes" id="UP000184447">
    <property type="component" value="Unassembled WGS sequence"/>
</dbReference>
<dbReference type="SUPFAM" id="SSF161098">
    <property type="entry name" value="MetI-like"/>
    <property type="match status" value="1"/>
</dbReference>
<name>A0A1M5UDH4_9CLOT</name>
<evidence type="ECO:0000256" key="5">
    <source>
        <dbReference type="ARBA" id="ARBA00022989"/>
    </source>
</evidence>
<dbReference type="GO" id="GO:0005886">
    <property type="term" value="C:plasma membrane"/>
    <property type="evidence" value="ECO:0007669"/>
    <property type="project" value="UniProtKB-SubCell"/>
</dbReference>
<dbReference type="GO" id="GO:0055085">
    <property type="term" value="P:transmembrane transport"/>
    <property type="evidence" value="ECO:0007669"/>
    <property type="project" value="InterPro"/>
</dbReference>
<protein>
    <submittedName>
        <fullName evidence="9">NitT/TauT family transport system permease protein</fullName>
    </submittedName>
</protein>
<keyword evidence="5 7" id="KW-1133">Transmembrane helix</keyword>
<reference evidence="9 10" key="1">
    <citation type="submission" date="2016-11" db="EMBL/GenBank/DDBJ databases">
        <authorList>
            <person name="Jaros S."/>
            <person name="Januszkiewicz K."/>
            <person name="Wedrychowicz H."/>
        </authorList>
    </citation>
    <scope>NUCLEOTIDE SEQUENCE [LARGE SCALE GENOMIC DNA]</scope>
    <source>
        <strain evidence="9 10">DSM 8605</strain>
    </source>
</reference>
<evidence type="ECO:0000313" key="10">
    <source>
        <dbReference type="Proteomes" id="UP000184447"/>
    </source>
</evidence>
<dbReference type="RefSeq" id="WP_073338020.1">
    <property type="nucleotide sequence ID" value="NZ_FQXM01000007.1"/>
</dbReference>
<feature type="domain" description="ABC transmembrane type-1" evidence="8">
    <location>
        <begin position="67"/>
        <end position="247"/>
    </location>
</feature>
<keyword evidence="3" id="KW-1003">Cell membrane</keyword>
<evidence type="ECO:0000256" key="2">
    <source>
        <dbReference type="ARBA" id="ARBA00022448"/>
    </source>
</evidence>
<keyword evidence="10" id="KW-1185">Reference proteome</keyword>
<keyword evidence="2 7" id="KW-0813">Transport</keyword>
<feature type="transmembrane region" description="Helical" evidence="7">
    <location>
        <begin position="227"/>
        <end position="247"/>
    </location>
</feature>
<dbReference type="PANTHER" id="PTHR30151">
    <property type="entry name" value="ALKANE SULFONATE ABC TRANSPORTER-RELATED, MEMBRANE SUBUNIT"/>
    <property type="match status" value="1"/>
</dbReference>
<comment type="subcellular location">
    <subcellularLocation>
        <location evidence="1 7">Cell membrane</location>
        <topology evidence="1 7">Multi-pass membrane protein</topology>
    </subcellularLocation>
</comment>
<evidence type="ECO:0000256" key="6">
    <source>
        <dbReference type="ARBA" id="ARBA00023136"/>
    </source>
</evidence>